<protein>
    <submittedName>
        <fullName evidence="1">Uncharacterized protein</fullName>
    </submittedName>
</protein>
<reference evidence="1 2" key="1">
    <citation type="submission" date="2017-07" db="EMBL/GenBank/DDBJ databases">
        <title>The genome sequence of Paludifilum halophilum highlights mechanisms for microbial adaptation to high salt environemnts.</title>
        <authorList>
            <person name="Belbahri L."/>
        </authorList>
    </citation>
    <scope>NUCLEOTIDE SEQUENCE [LARGE SCALE GENOMIC DNA]</scope>
    <source>
        <strain evidence="1 2">DSM 102817</strain>
    </source>
</reference>
<gene>
    <name evidence="1" type="ORF">CHM34_17960</name>
</gene>
<accession>A0A235B1G0</accession>
<evidence type="ECO:0000313" key="1">
    <source>
        <dbReference type="EMBL" id="OYD06140.1"/>
    </source>
</evidence>
<name>A0A235B1G0_9BACL</name>
<dbReference type="Proteomes" id="UP000215459">
    <property type="component" value="Unassembled WGS sequence"/>
</dbReference>
<dbReference type="AlphaFoldDB" id="A0A235B1G0"/>
<comment type="caution">
    <text evidence="1">The sequence shown here is derived from an EMBL/GenBank/DDBJ whole genome shotgun (WGS) entry which is preliminary data.</text>
</comment>
<keyword evidence="2" id="KW-1185">Reference proteome</keyword>
<dbReference type="EMBL" id="NOWF01000019">
    <property type="protein sequence ID" value="OYD06140.1"/>
    <property type="molecule type" value="Genomic_DNA"/>
</dbReference>
<sequence length="227" mass="23890">MVDQLGKLLEQSPGDINVNQLLGRDVGYNFLGKLTRSGLGLAVSPDSGWKTLLDTWSGVDNTQDIISHAKNAKLLREAERLRTAGDFDKLAEITGKIPKSTGLSKFAGAAGIAISAGEGIYNGYQAFTADSSEDKWKYGMSTVGNVGEVMMAAAPFTGAAAPVVAGIGGVLWGANTIYQNRKQIGRGLSWAGDKIAKGYEGAKKAVKEGSKKVLGGIKKAGSWLKPW</sequence>
<evidence type="ECO:0000313" key="2">
    <source>
        <dbReference type="Proteomes" id="UP000215459"/>
    </source>
</evidence>
<proteinExistence type="predicted"/>
<organism evidence="1 2">
    <name type="scientific">Paludifilum halophilum</name>
    <dbReference type="NCBI Taxonomy" id="1642702"/>
    <lineage>
        <taxon>Bacteria</taxon>
        <taxon>Bacillati</taxon>
        <taxon>Bacillota</taxon>
        <taxon>Bacilli</taxon>
        <taxon>Bacillales</taxon>
        <taxon>Thermoactinomycetaceae</taxon>
        <taxon>Paludifilum</taxon>
    </lineage>
</organism>